<feature type="compositionally biased region" description="Basic and acidic residues" evidence="1">
    <location>
        <begin position="112"/>
        <end position="121"/>
    </location>
</feature>
<accession>A0ABQ9G643</accession>
<evidence type="ECO:0000313" key="2">
    <source>
        <dbReference type="EMBL" id="KAJ8867542.1"/>
    </source>
</evidence>
<feature type="region of interest" description="Disordered" evidence="1">
    <location>
        <begin position="107"/>
        <end position="130"/>
    </location>
</feature>
<evidence type="ECO:0000313" key="3">
    <source>
        <dbReference type="Proteomes" id="UP001159363"/>
    </source>
</evidence>
<evidence type="ECO:0000256" key="1">
    <source>
        <dbReference type="SAM" id="MobiDB-lite"/>
    </source>
</evidence>
<feature type="region of interest" description="Disordered" evidence="1">
    <location>
        <begin position="285"/>
        <end position="307"/>
    </location>
</feature>
<feature type="region of interest" description="Disordered" evidence="1">
    <location>
        <begin position="565"/>
        <end position="594"/>
    </location>
</feature>
<feature type="region of interest" description="Disordered" evidence="1">
    <location>
        <begin position="168"/>
        <end position="213"/>
    </location>
</feature>
<organism evidence="2 3">
    <name type="scientific">Dryococelus australis</name>
    <dbReference type="NCBI Taxonomy" id="614101"/>
    <lineage>
        <taxon>Eukaryota</taxon>
        <taxon>Metazoa</taxon>
        <taxon>Ecdysozoa</taxon>
        <taxon>Arthropoda</taxon>
        <taxon>Hexapoda</taxon>
        <taxon>Insecta</taxon>
        <taxon>Pterygota</taxon>
        <taxon>Neoptera</taxon>
        <taxon>Polyneoptera</taxon>
        <taxon>Phasmatodea</taxon>
        <taxon>Verophasmatodea</taxon>
        <taxon>Anareolatae</taxon>
        <taxon>Phasmatidae</taxon>
        <taxon>Eurycanthinae</taxon>
        <taxon>Dryococelus</taxon>
    </lineage>
</organism>
<dbReference type="Proteomes" id="UP001159363">
    <property type="component" value="Chromosome 14"/>
</dbReference>
<dbReference type="EMBL" id="JARBHB010000015">
    <property type="protein sequence ID" value="KAJ8867542.1"/>
    <property type="molecule type" value="Genomic_DNA"/>
</dbReference>
<proteinExistence type="predicted"/>
<keyword evidence="3" id="KW-1185">Reference proteome</keyword>
<protein>
    <submittedName>
        <fullName evidence="2">Uncharacterized protein</fullName>
    </submittedName>
</protein>
<sequence>MLQATQSATIDVVLSLRLSPQERFSALDATKRGSDKRQHWHAHHVRHRTKRAVFPSHCVSESYILRYSALKTVDFIFLSLAILEYSEMVLLTCEAFEKYSTAVRGEYGAAGGKRESPEKTRRLAASSGTVPTRNSEECLSGLAHGSHCNSAGCLPDERLTDRFVNTGAKRTTGDSATHRSGTGMKGRGKREIPEKTRRPTALSGTIPTCKNPVTQPGIEPGSSWCTNLINLKSILPCNLSVYAAQQEHFTPVQHSALRLVAMAHLISVAESPLSLPHFSASKVQNSSRQTTPFPPSHPITTTHLPPRKTGLDFQRDRSQISHAGISAGFLGDLRFPPPFHSGAAPYSSSSSTLNTSKLRAIQISSFTHSQMIKQLLQPMKKRRRLRYVQYCEVQPDAKQCHEFCISLLIGNFCSLGASNWQPKWHCCFAGSLTHAFTGAATSACLFTSLSELMCEVGSLKTQGIFFFSRERPDAGPVRTARLDAIGPDARMCEPGARDKNVPRFLPSDGKEENKEEKELNYVTEIQMLPPPPPPPPASALFPWIRKLYKYSPANGIRLRGRRTILSAEPRRHRSGNLPPSPPRPFTKRHVSEDPRFFCPAPPTRRIIFRIQILLAADR</sequence>
<gene>
    <name evidence="2" type="ORF">PR048_031344</name>
</gene>
<name>A0ABQ9G643_9NEOP</name>
<comment type="caution">
    <text evidence="2">The sequence shown here is derived from an EMBL/GenBank/DDBJ whole genome shotgun (WGS) entry which is preliminary data.</text>
</comment>
<reference evidence="2 3" key="1">
    <citation type="submission" date="2023-02" db="EMBL/GenBank/DDBJ databases">
        <title>LHISI_Scaffold_Assembly.</title>
        <authorList>
            <person name="Stuart O.P."/>
            <person name="Cleave R."/>
            <person name="Magrath M.J.L."/>
            <person name="Mikheyev A.S."/>
        </authorList>
    </citation>
    <scope>NUCLEOTIDE SEQUENCE [LARGE SCALE GENOMIC DNA]</scope>
    <source>
        <strain evidence="2">Daus_M_001</strain>
        <tissue evidence="2">Leg muscle</tissue>
    </source>
</reference>
<feature type="compositionally biased region" description="Polar residues" evidence="1">
    <location>
        <begin position="202"/>
        <end position="213"/>
    </location>
</feature>